<dbReference type="Gene3D" id="3.40.50.2020">
    <property type="match status" value="1"/>
</dbReference>
<comment type="similarity">
    <text evidence="1">Belongs to the ComF/GntX family.</text>
</comment>
<dbReference type="RefSeq" id="WP_347921663.1">
    <property type="nucleotide sequence ID" value="NZ_JBDXMX010000008.1"/>
</dbReference>
<sequence>MGTSQRLANLLDSAVHTPAARGLASASRELTGLLLPSLCVLCGERDGAVCPGCAPHLAADLLQPFRAERDAAALPLRFTQPASAPVPVVAAARYGGEASRALLAFKDHGRTSVVRFLRPAVYRALGSVPELLGIQGPFTVVPVPASAAGFRRRGLDPVEELLGGPLPPGWTVARGWLAHRRRPLLTAPRHRTSHAGTGSRQRRSGSRDRFRPTRRLSAEAAEAARNGGRSVVVFDDVMTTGSTLAATWLALEHGGIRPAGAVVLAAVTAPGSVGDGGLNSGWGTY</sequence>
<evidence type="ECO:0000256" key="1">
    <source>
        <dbReference type="ARBA" id="ARBA00008007"/>
    </source>
</evidence>
<feature type="compositionally biased region" description="Basic residues" evidence="2">
    <location>
        <begin position="183"/>
        <end position="193"/>
    </location>
</feature>
<evidence type="ECO:0000313" key="4">
    <source>
        <dbReference type="Proteomes" id="UP001484097"/>
    </source>
</evidence>
<dbReference type="SUPFAM" id="SSF53271">
    <property type="entry name" value="PRTase-like"/>
    <property type="match status" value="1"/>
</dbReference>
<reference evidence="3 4" key="1">
    <citation type="submission" date="2024-05" db="EMBL/GenBank/DDBJ databases">
        <authorList>
            <person name="Yi C."/>
        </authorList>
    </citation>
    <scope>NUCLEOTIDE SEQUENCE [LARGE SCALE GENOMIC DNA]</scope>
    <source>
        <strain evidence="3 4">XS13</strain>
    </source>
</reference>
<dbReference type="InterPro" id="IPR029057">
    <property type="entry name" value="PRTase-like"/>
</dbReference>
<name>A0ABV0ING3_9MICC</name>
<protein>
    <submittedName>
        <fullName evidence="3">ComF family protein</fullName>
    </submittedName>
</protein>
<feature type="region of interest" description="Disordered" evidence="2">
    <location>
        <begin position="183"/>
        <end position="214"/>
    </location>
</feature>
<organism evidence="3 4">
    <name type="scientific">Citricoccus nitrophenolicus</name>
    <dbReference type="NCBI Taxonomy" id="863575"/>
    <lineage>
        <taxon>Bacteria</taxon>
        <taxon>Bacillati</taxon>
        <taxon>Actinomycetota</taxon>
        <taxon>Actinomycetes</taxon>
        <taxon>Micrococcales</taxon>
        <taxon>Micrococcaceae</taxon>
        <taxon>Citricoccus</taxon>
    </lineage>
</organism>
<dbReference type="Proteomes" id="UP001484097">
    <property type="component" value="Unassembled WGS sequence"/>
</dbReference>
<evidence type="ECO:0000313" key="3">
    <source>
        <dbReference type="EMBL" id="MEO9249010.1"/>
    </source>
</evidence>
<keyword evidence="4" id="KW-1185">Reference proteome</keyword>
<dbReference type="PANTHER" id="PTHR47505">
    <property type="entry name" value="DNA UTILIZATION PROTEIN YHGH"/>
    <property type="match status" value="1"/>
</dbReference>
<dbReference type="PANTHER" id="PTHR47505:SF1">
    <property type="entry name" value="DNA UTILIZATION PROTEIN YHGH"/>
    <property type="match status" value="1"/>
</dbReference>
<proteinExistence type="inferred from homology"/>
<comment type="caution">
    <text evidence="3">The sequence shown here is derived from an EMBL/GenBank/DDBJ whole genome shotgun (WGS) entry which is preliminary data.</text>
</comment>
<dbReference type="InterPro" id="IPR000836">
    <property type="entry name" value="PRTase_dom"/>
</dbReference>
<dbReference type="EMBL" id="JBDXMX010000008">
    <property type="protein sequence ID" value="MEO9249010.1"/>
    <property type="molecule type" value="Genomic_DNA"/>
</dbReference>
<evidence type="ECO:0000256" key="2">
    <source>
        <dbReference type="SAM" id="MobiDB-lite"/>
    </source>
</evidence>
<dbReference type="CDD" id="cd06223">
    <property type="entry name" value="PRTases_typeI"/>
    <property type="match status" value="1"/>
</dbReference>
<dbReference type="InterPro" id="IPR051910">
    <property type="entry name" value="ComF/GntX_DNA_util-trans"/>
</dbReference>
<gene>
    <name evidence="3" type="ORF">ABDK96_15100</name>
</gene>
<accession>A0ABV0ING3</accession>